<reference evidence="2 3" key="1">
    <citation type="submission" date="2021-06" db="EMBL/GenBank/DDBJ databases">
        <title>Caerostris extrusa draft genome.</title>
        <authorList>
            <person name="Kono N."/>
            <person name="Arakawa K."/>
        </authorList>
    </citation>
    <scope>NUCLEOTIDE SEQUENCE [LARGE SCALE GENOMIC DNA]</scope>
</reference>
<dbReference type="EMBL" id="BPLR01019641">
    <property type="protein sequence ID" value="GIX70006.1"/>
    <property type="molecule type" value="Genomic_DNA"/>
</dbReference>
<gene>
    <name evidence="2" type="ORF">CEXT_180741</name>
</gene>
<evidence type="ECO:0000256" key="1">
    <source>
        <dbReference type="SAM" id="MobiDB-lite"/>
    </source>
</evidence>
<accession>A0AAV4MC99</accession>
<protein>
    <submittedName>
        <fullName evidence="2">Uncharacterized protein</fullName>
    </submittedName>
</protein>
<sequence>MGLLSDAECQRRLLDPVPLPKESIGRQPTCLFVVSRKKKKEGGIGAKTVVPTPSPSPPRKVTREGGRGRAKRTSAACPRKRKETIRK</sequence>
<dbReference type="Proteomes" id="UP001054945">
    <property type="component" value="Unassembled WGS sequence"/>
</dbReference>
<comment type="caution">
    <text evidence="2">The sequence shown here is derived from an EMBL/GenBank/DDBJ whole genome shotgun (WGS) entry which is preliminary data.</text>
</comment>
<name>A0AAV4MC99_CAEEX</name>
<keyword evidence="3" id="KW-1185">Reference proteome</keyword>
<evidence type="ECO:0000313" key="3">
    <source>
        <dbReference type="Proteomes" id="UP001054945"/>
    </source>
</evidence>
<feature type="compositionally biased region" description="Basic residues" evidence="1">
    <location>
        <begin position="68"/>
        <end position="87"/>
    </location>
</feature>
<proteinExistence type="predicted"/>
<evidence type="ECO:0000313" key="2">
    <source>
        <dbReference type="EMBL" id="GIX70006.1"/>
    </source>
</evidence>
<feature type="region of interest" description="Disordered" evidence="1">
    <location>
        <begin position="40"/>
        <end position="87"/>
    </location>
</feature>
<organism evidence="2 3">
    <name type="scientific">Caerostris extrusa</name>
    <name type="common">Bark spider</name>
    <name type="synonym">Caerostris bankana</name>
    <dbReference type="NCBI Taxonomy" id="172846"/>
    <lineage>
        <taxon>Eukaryota</taxon>
        <taxon>Metazoa</taxon>
        <taxon>Ecdysozoa</taxon>
        <taxon>Arthropoda</taxon>
        <taxon>Chelicerata</taxon>
        <taxon>Arachnida</taxon>
        <taxon>Araneae</taxon>
        <taxon>Araneomorphae</taxon>
        <taxon>Entelegynae</taxon>
        <taxon>Araneoidea</taxon>
        <taxon>Araneidae</taxon>
        <taxon>Caerostris</taxon>
    </lineage>
</organism>
<dbReference type="AlphaFoldDB" id="A0AAV4MC99"/>